<dbReference type="Gene3D" id="3.60.110.10">
    <property type="entry name" value="Carbon-nitrogen hydrolase"/>
    <property type="match status" value="1"/>
</dbReference>
<feature type="transmembrane region" description="Helical" evidence="1">
    <location>
        <begin position="146"/>
        <end position="165"/>
    </location>
</feature>
<comment type="caution">
    <text evidence="2">The sequence shown here is derived from an EMBL/GenBank/DDBJ whole genome shotgun (WGS) entry which is preliminary data.</text>
</comment>
<name>A0A1C2IMV1_ACITH</name>
<dbReference type="SUPFAM" id="SSF56317">
    <property type="entry name" value="Carbon-nitrogen hydrolase"/>
    <property type="match status" value="1"/>
</dbReference>
<evidence type="ECO:0000313" key="2">
    <source>
        <dbReference type="EMBL" id="OCX70636.1"/>
    </source>
</evidence>
<dbReference type="AlphaFoldDB" id="A0A1C2IMV1"/>
<proteinExistence type="predicted"/>
<evidence type="ECO:0008006" key="4">
    <source>
        <dbReference type="Google" id="ProtNLM"/>
    </source>
</evidence>
<dbReference type="EMBL" id="LWSA01000193">
    <property type="protein sequence ID" value="OCX70636.1"/>
    <property type="molecule type" value="Genomic_DNA"/>
</dbReference>
<keyword evidence="1" id="KW-0812">Transmembrane</keyword>
<dbReference type="Proteomes" id="UP000094893">
    <property type="component" value="Unassembled WGS sequence"/>
</dbReference>
<dbReference type="RefSeq" id="WP_051488133.1">
    <property type="nucleotide sequence ID" value="NZ_LWRZ01000343.1"/>
</dbReference>
<evidence type="ECO:0000313" key="3">
    <source>
        <dbReference type="Proteomes" id="UP000094893"/>
    </source>
</evidence>
<keyword evidence="1" id="KW-1133">Transmembrane helix</keyword>
<feature type="transmembrane region" description="Helical" evidence="1">
    <location>
        <begin position="119"/>
        <end position="139"/>
    </location>
</feature>
<reference evidence="2 3" key="1">
    <citation type="journal article" date="2016" name="Int. J. Mol. Sci.">
        <title>Comparative genomics of the extreme acidophile Acidithiobacillus thiooxidans reveals intraspecific divergence and niche adaptation.</title>
        <authorList>
            <person name="Zhang X."/>
            <person name="Feng X."/>
            <person name="Tao J."/>
            <person name="Ma L."/>
            <person name="Xiao Y."/>
            <person name="Liang Y."/>
            <person name="Liu X."/>
            <person name="Yin H."/>
        </authorList>
    </citation>
    <scope>NUCLEOTIDE SEQUENCE [LARGE SCALE GENOMIC DNA]</scope>
    <source>
        <strain evidence="2 3">A02</strain>
    </source>
</reference>
<dbReference type="InterPro" id="IPR036526">
    <property type="entry name" value="C-N_Hydrolase_sf"/>
</dbReference>
<sequence>MFNKQHPLFLWFVWLYCALAGLAWGHLPGIWATAPALLLPIWIPQLPRASRRFIAALIYFLVGSFSIVHGSAEFFGAGAGDGGGLADGMGLAAGMGWSFWIVSSILLALPWLIARNPLLGVLAVLIDALPPLGLIGWLSPLAGVGVLFPGMGVIGVILLLIAWSVWSVDTWGTWVAAGVILLAFTANVIAIFHPISAPKGWFGMYTHTGELVTPLQGVESAVNAGQRAIQHSKSVVVVFPETIAGHWLPGTQAALFHEYQQRRNKAQIWLIGAVTLGKTHRWDSVVEYAHGMGKSGHIVAKTTFPVPVSMWAPWAKDRYGATWYEPVQKIAGQRIFTSICYDQALSWVWLEAVWQHPDVIVATSNVWWASQTDIPAIEEENTDAWARLMGAGVVMARNG</sequence>
<evidence type="ECO:0000256" key="1">
    <source>
        <dbReference type="SAM" id="Phobius"/>
    </source>
</evidence>
<feature type="transmembrane region" description="Helical" evidence="1">
    <location>
        <begin position="171"/>
        <end position="192"/>
    </location>
</feature>
<protein>
    <recommendedName>
        <fullName evidence="4">Conjugal transfer protein TraB</fullName>
    </recommendedName>
</protein>
<feature type="transmembrane region" description="Helical" evidence="1">
    <location>
        <begin position="89"/>
        <end position="113"/>
    </location>
</feature>
<feature type="transmembrane region" description="Helical" evidence="1">
    <location>
        <begin position="49"/>
        <end position="68"/>
    </location>
</feature>
<accession>A0A1C2IMV1</accession>
<organism evidence="2 3">
    <name type="scientific">Acidithiobacillus thiooxidans</name>
    <name type="common">Thiobacillus thiooxidans</name>
    <dbReference type="NCBI Taxonomy" id="930"/>
    <lineage>
        <taxon>Bacteria</taxon>
        <taxon>Pseudomonadati</taxon>
        <taxon>Pseudomonadota</taxon>
        <taxon>Acidithiobacillia</taxon>
        <taxon>Acidithiobacillales</taxon>
        <taxon>Acidithiobacillaceae</taxon>
        <taxon>Acidithiobacillus</taxon>
    </lineage>
</organism>
<keyword evidence="1" id="KW-0472">Membrane</keyword>
<gene>
    <name evidence="2" type="ORF">A6P07_13860</name>
</gene>